<keyword evidence="2" id="KW-0378">Hydrolase</keyword>
<name>A0A378IR23_9GAMM</name>
<gene>
    <name evidence="2" type="ORF">NCTC11978_00846</name>
</gene>
<dbReference type="InterPro" id="IPR011969">
    <property type="entry name" value="Clan_AA_Asp_peptidase_C"/>
</dbReference>
<reference evidence="2 3" key="1">
    <citation type="submission" date="2018-06" db="EMBL/GenBank/DDBJ databases">
        <authorList>
            <consortium name="Pathogen Informatics"/>
            <person name="Doyle S."/>
        </authorList>
    </citation>
    <scope>NUCLEOTIDE SEQUENCE [LARGE SCALE GENOMIC DNA]</scope>
    <source>
        <strain evidence="2 3">NCTC11978</strain>
    </source>
</reference>
<dbReference type="InterPro" id="IPR021109">
    <property type="entry name" value="Peptidase_aspartic_dom_sf"/>
</dbReference>
<protein>
    <submittedName>
        <fullName evidence="2">Aspartyl protease</fullName>
    </submittedName>
</protein>
<dbReference type="Gene3D" id="2.40.70.10">
    <property type="entry name" value="Acid Proteases"/>
    <property type="match status" value="1"/>
</dbReference>
<dbReference type="SUPFAM" id="SSF50630">
    <property type="entry name" value="Acid proteases"/>
    <property type="match status" value="1"/>
</dbReference>
<keyword evidence="2" id="KW-0645">Protease</keyword>
<dbReference type="EMBL" id="UGNY01000001">
    <property type="protein sequence ID" value="STX37678.1"/>
    <property type="molecule type" value="Genomic_DNA"/>
</dbReference>
<accession>A0A378IR23</accession>
<dbReference type="RefSeq" id="WP_115174697.1">
    <property type="nucleotide sequence ID" value="NZ_UGNY01000001.1"/>
</dbReference>
<dbReference type="CDD" id="cd05483">
    <property type="entry name" value="retropepsin_like_bacteria"/>
    <property type="match status" value="1"/>
</dbReference>
<dbReference type="NCBIfam" id="TIGR02281">
    <property type="entry name" value="clan_AA_DTGA"/>
    <property type="match status" value="1"/>
</dbReference>
<keyword evidence="1" id="KW-1133">Transmembrane helix</keyword>
<organism evidence="2 3">
    <name type="scientific">Legionella feeleii</name>
    <dbReference type="NCBI Taxonomy" id="453"/>
    <lineage>
        <taxon>Bacteria</taxon>
        <taxon>Pseudomonadati</taxon>
        <taxon>Pseudomonadota</taxon>
        <taxon>Gammaproteobacteria</taxon>
        <taxon>Legionellales</taxon>
        <taxon>Legionellaceae</taxon>
        <taxon>Legionella</taxon>
    </lineage>
</organism>
<keyword evidence="1" id="KW-0812">Transmembrane</keyword>
<evidence type="ECO:0000256" key="1">
    <source>
        <dbReference type="SAM" id="Phobius"/>
    </source>
</evidence>
<dbReference type="Pfam" id="PF13975">
    <property type="entry name" value="gag-asp_proteas"/>
    <property type="match status" value="1"/>
</dbReference>
<feature type="transmembrane region" description="Helical" evidence="1">
    <location>
        <begin position="12"/>
        <end position="32"/>
    </location>
</feature>
<dbReference type="InterPro" id="IPR001969">
    <property type="entry name" value="Aspartic_peptidase_AS"/>
</dbReference>
<dbReference type="AlphaFoldDB" id="A0A378IR23"/>
<evidence type="ECO:0000313" key="2">
    <source>
        <dbReference type="EMBL" id="STX37678.1"/>
    </source>
</evidence>
<dbReference type="GO" id="GO:0004190">
    <property type="term" value="F:aspartic-type endopeptidase activity"/>
    <property type="evidence" value="ECO:0007669"/>
    <property type="project" value="InterPro"/>
</dbReference>
<dbReference type="Proteomes" id="UP000254033">
    <property type="component" value="Unassembled WGS sequence"/>
</dbReference>
<evidence type="ECO:0000313" key="3">
    <source>
        <dbReference type="Proteomes" id="UP000254033"/>
    </source>
</evidence>
<keyword evidence="1" id="KW-0472">Membrane</keyword>
<dbReference type="PROSITE" id="PS00141">
    <property type="entry name" value="ASP_PROTEASE"/>
    <property type="match status" value="1"/>
</dbReference>
<sequence>MVDKQYTQTGRWMFLITWLFFFGLLLLFFYYYGEKEQGSYQITHGAVTIVADEQGHYYIDGSINDYPVKFILDTGATLVAIPQGLATKLQLQGRYPISIQTASGEVTGTLTRLKQLSFARFTLNNVKAVIVPGSDDDTILLGMNVLSQFNLSQQDKQLIIKK</sequence>
<dbReference type="InterPro" id="IPR034122">
    <property type="entry name" value="Retropepsin-like_bacterial"/>
</dbReference>
<dbReference type="GO" id="GO:0006508">
    <property type="term" value="P:proteolysis"/>
    <property type="evidence" value="ECO:0007669"/>
    <property type="project" value="UniProtKB-KW"/>
</dbReference>
<proteinExistence type="predicted"/>